<sequence length="271" mass="29969">MYTQNISESEFALLESVRQFLLDDDLDIPSTFPSETIPELDDLDIPMITFPSETIPDDDLDIPMTFPSEPFDVPLLPLYSPTSSSSSFFFTENLGDSQSQESNYSSGVNYVETDAYKAFHNAINVGWISFDQLDETDAVSNEITVDTTTTEKTAPARQTDVPVHYRGVRKRPWGKFAAEIRDRKKNGARVWLGTYDTPEGAALAYDRAAFQMRGSKAKLNFPHLIGSNVVMVTPAAADKRGSPEPSSSPSSSNSSSSQSESRKPKRRKSGN</sequence>
<organism evidence="1 2">
    <name type="scientific">Melia azedarach</name>
    <name type="common">Chinaberry tree</name>
    <dbReference type="NCBI Taxonomy" id="155640"/>
    <lineage>
        <taxon>Eukaryota</taxon>
        <taxon>Viridiplantae</taxon>
        <taxon>Streptophyta</taxon>
        <taxon>Embryophyta</taxon>
        <taxon>Tracheophyta</taxon>
        <taxon>Spermatophyta</taxon>
        <taxon>Magnoliopsida</taxon>
        <taxon>eudicotyledons</taxon>
        <taxon>Gunneridae</taxon>
        <taxon>Pentapetalae</taxon>
        <taxon>rosids</taxon>
        <taxon>malvids</taxon>
        <taxon>Sapindales</taxon>
        <taxon>Meliaceae</taxon>
        <taxon>Melia</taxon>
    </lineage>
</organism>
<accession>A0ACC1YXD9</accession>
<dbReference type="Proteomes" id="UP001164539">
    <property type="component" value="Chromosome 1"/>
</dbReference>
<gene>
    <name evidence="1" type="ORF">OWV82_000384</name>
</gene>
<evidence type="ECO:0000313" key="2">
    <source>
        <dbReference type="Proteomes" id="UP001164539"/>
    </source>
</evidence>
<comment type="caution">
    <text evidence="1">The sequence shown here is derived from an EMBL/GenBank/DDBJ whole genome shotgun (WGS) entry which is preliminary data.</text>
</comment>
<dbReference type="EMBL" id="CM051394">
    <property type="protein sequence ID" value="KAJ4727260.1"/>
    <property type="molecule type" value="Genomic_DNA"/>
</dbReference>
<evidence type="ECO:0000313" key="1">
    <source>
        <dbReference type="EMBL" id="KAJ4727260.1"/>
    </source>
</evidence>
<protein>
    <submittedName>
        <fullName evidence="1">Ethylene-responsive transcription factor</fullName>
    </submittedName>
</protein>
<proteinExistence type="predicted"/>
<reference evidence="1 2" key="1">
    <citation type="journal article" date="2023" name="Science">
        <title>Complex scaffold remodeling in plant triterpene biosynthesis.</title>
        <authorList>
            <person name="De La Pena R."/>
            <person name="Hodgson H."/>
            <person name="Liu J.C."/>
            <person name="Stephenson M.J."/>
            <person name="Martin A.C."/>
            <person name="Owen C."/>
            <person name="Harkess A."/>
            <person name="Leebens-Mack J."/>
            <person name="Jimenez L.E."/>
            <person name="Osbourn A."/>
            <person name="Sattely E.S."/>
        </authorList>
    </citation>
    <scope>NUCLEOTIDE SEQUENCE [LARGE SCALE GENOMIC DNA]</scope>
    <source>
        <strain evidence="2">cv. JPN11</strain>
        <tissue evidence="1">Leaf</tissue>
    </source>
</reference>
<name>A0ACC1YXD9_MELAZ</name>
<keyword evidence="2" id="KW-1185">Reference proteome</keyword>